<accession>A0A6C0AZ53</accession>
<dbReference type="PANTHER" id="PTHR37490:SF1">
    <property type="entry name" value="GLYCOSYLTRANSFERASE 2-LIKE DOMAIN-CONTAINING PROTEIN"/>
    <property type="match status" value="1"/>
</dbReference>
<dbReference type="EMBL" id="MN739040">
    <property type="protein sequence ID" value="QHS85080.1"/>
    <property type="molecule type" value="Genomic_DNA"/>
</dbReference>
<sequence length="238" mass="28505">MESLTKNVVAIITRYNEYIDWIEYIIDKVDYIYIYNKGPNNNYFKYFFPNEEMLKKIQFDVLPNVGRIDHTLAYYITKHWDNLPETLINLPGSILMCHRKGAYLSTIMKTIKMNNIKTKYSGFYSPRFRKVSTDYNYNIDNYQAEGICNRNDNQFIKSQYKNFQEWKKALIDERPMHYLAIRGMFIVSKENILHIKKEVYTNLVESLSVGDNIENGHFAERIWAHLFRQYSFDSKMIV</sequence>
<reference evidence="1" key="1">
    <citation type="journal article" date="2020" name="Nature">
        <title>Giant virus diversity and host interactions through global metagenomics.</title>
        <authorList>
            <person name="Schulz F."/>
            <person name="Roux S."/>
            <person name="Paez-Espino D."/>
            <person name="Jungbluth S."/>
            <person name="Walsh D.A."/>
            <person name="Denef V.J."/>
            <person name="McMahon K.D."/>
            <person name="Konstantinidis K.T."/>
            <person name="Eloe-Fadrosh E.A."/>
            <person name="Kyrpides N.C."/>
            <person name="Woyke T."/>
        </authorList>
    </citation>
    <scope>NUCLEOTIDE SEQUENCE</scope>
    <source>
        <strain evidence="1">GVMAG-M-3300009182-67</strain>
    </source>
</reference>
<dbReference type="PANTHER" id="PTHR37490">
    <property type="entry name" value="EXPRESSED PROTEIN"/>
    <property type="match status" value="1"/>
</dbReference>
<dbReference type="Pfam" id="PF11913">
    <property type="entry name" value="DUF3431"/>
    <property type="match status" value="1"/>
</dbReference>
<protein>
    <recommendedName>
        <fullName evidence="2">Glycosyltransferase</fullName>
    </recommendedName>
</protein>
<proteinExistence type="predicted"/>
<dbReference type="InterPro" id="IPR021838">
    <property type="entry name" value="DUF3431"/>
</dbReference>
<evidence type="ECO:0000313" key="1">
    <source>
        <dbReference type="EMBL" id="QHS85080.1"/>
    </source>
</evidence>
<dbReference type="AlphaFoldDB" id="A0A6C0AZ53"/>
<organism evidence="1">
    <name type="scientific">viral metagenome</name>
    <dbReference type="NCBI Taxonomy" id="1070528"/>
    <lineage>
        <taxon>unclassified sequences</taxon>
        <taxon>metagenomes</taxon>
        <taxon>organismal metagenomes</taxon>
    </lineage>
</organism>
<evidence type="ECO:0008006" key="2">
    <source>
        <dbReference type="Google" id="ProtNLM"/>
    </source>
</evidence>
<name>A0A6C0AZ53_9ZZZZ</name>